<protein>
    <submittedName>
        <fullName evidence="1">Uncharacterized protein</fullName>
    </submittedName>
</protein>
<dbReference type="EMBL" id="OZ037953">
    <property type="protein sequence ID" value="CAL1698615.1"/>
    <property type="molecule type" value="Genomic_DNA"/>
</dbReference>
<sequence>MTSYTEAGDGNVFTICILSRLIRRRLIMVLRFIYIRLFNVRIFQQSFGILWKPRLSSSDDTKVTLKSTSPCVRNVSCCPDKYVLSDCLLPREVSVQGLTGPHAYSAAQPGLVSRVANLLHCCHPQAAKLEHLGFGFFGAKSTPTYMQVSAHPMTISIFSGTPGNVTLSDRTFLSDSMLTVLPDLTSRTFKQI</sequence>
<reference evidence="2" key="1">
    <citation type="submission" date="2024-04" db="EMBL/GenBank/DDBJ databases">
        <authorList>
            <person name="Shaw F."/>
            <person name="Minotto A."/>
        </authorList>
    </citation>
    <scope>NUCLEOTIDE SEQUENCE [LARGE SCALE GENOMIC DNA]</scope>
</reference>
<dbReference type="Proteomes" id="UP001497453">
    <property type="component" value="Chromosome 10"/>
</dbReference>
<keyword evidence="2" id="KW-1185">Reference proteome</keyword>
<accession>A0ABP1CSG4</accession>
<proteinExistence type="predicted"/>
<evidence type="ECO:0000313" key="2">
    <source>
        <dbReference type="Proteomes" id="UP001497453"/>
    </source>
</evidence>
<organism evidence="1 2">
    <name type="scientific">Somion occarium</name>
    <dbReference type="NCBI Taxonomy" id="3059160"/>
    <lineage>
        <taxon>Eukaryota</taxon>
        <taxon>Fungi</taxon>
        <taxon>Dikarya</taxon>
        <taxon>Basidiomycota</taxon>
        <taxon>Agaricomycotina</taxon>
        <taxon>Agaricomycetes</taxon>
        <taxon>Polyporales</taxon>
        <taxon>Cerrenaceae</taxon>
        <taxon>Somion</taxon>
    </lineage>
</organism>
<evidence type="ECO:0000313" key="1">
    <source>
        <dbReference type="EMBL" id="CAL1698615.1"/>
    </source>
</evidence>
<gene>
    <name evidence="1" type="ORF">GFSPODELE1_LOCUS2230</name>
</gene>
<name>A0ABP1CSG4_9APHY</name>